<proteinExistence type="predicted"/>
<evidence type="ECO:0000313" key="4">
    <source>
        <dbReference type="Proteomes" id="UP001058553"/>
    </source>
</evidence>
<feature type="signal peptide" evidence="1">
    <location>
        <begin position="1"/>
        <end position="18"/>
    </location>
</feature>
<keyword evidence="1" id="KW-0732">Signal</keyword>
<evidence type="ECO:0000259" key="2">
    <source>
        <dbReference type="Pfam" id="PF10671"/>
    </source>
</evidence>
<feature type="domain" description="Toxin co-regulated pilus biosynthesis protein Q C-terminal" evidence="2">
    <location>
        <begin position="41"/>
        <end position="124"/>
    </location>
</feature>
<dbReference type="InterPro" id="IPR018927">
    <property type="entry name" value="Pilus_synth_Q_C"/>
</dbReference>
<dbReference type="EMBL" id="CP103445">
    <property type="protein sequence ID" value="UWS33254.1"/>
    <property type="molecule type" value="Genomic_DNA"/>
</dbReference>
<name>A0ABY5X790_ERWPY</name>
<dbReference type="Proteomes" id="UP001058553">
    <property type="component" value="Chromosome"/>
</dbReference>
<protein>
    <submittedName>
        <fullName evidence="3">Toxin co-regulated pilus biosynthesis Q family protein</fullName>
    </submittedName>
</protein>
<dbReference type="Pfam" id="PF10671">
    <property type="entry name" value="TcpQ"/>
    <property type="match status" value="1"/>
</dbReference>
<reference evidence="3" key="1">
    <citation type="submission" date="2022-07" db="EMBL/GenBank/DDBJ databases">
        <title>Genetic diversity of Erwinia pyrifoliae.</title>
        <authorList>
            <person name="Park D.S."/>
            <person name="Ham H."/>
        </authorList>
    </citation>
    <scope>NUCLEOTIDE SEQUENCE</scope>
    <source>
        <strain evidence="3">CP201486</strain>
    </source>
</reference>
<accession>A0ABY5X790</accession>
<sequence>MKILTFLLLTFFSFAIQAGITTQTLLTPSSGLTRPVTYRGDWVIEPQNTLKGALMTWASLQACNIQGIPVWKVKWLTSVNYPIDAPLHFTGSFREALTAVLTLYLSANKPLTAKIYASQCLVTVDSPGNR</sequence>
<gene>
    <name evidence="3" type="ORF">NYP84_16965</name>
</gene>
<organism evidence="3 4">
    <name type="scientific">Erwinia pyrifoliae</name>
    <dbReference type="NCBI Taxonomy" id="79967"/>
    <lineage>
        <taxon>Bacteria</taxon>
        <taxon>Pseudomonadati</taxon>
        <taxon>Pseudomonadota</taxon>
        <taxon>Gammaproteobacteria</taxon>
        <taxon>Enterobacterales</taxon>
        <taxon>Erwiniaceae</taxon>
        <taxon>Erwinia</taxon>
    </lineage>
</organism>
<keyword evidence="4" id="KW-1185">Reference proteome</keyword>
<feature type="chain" id="PRO_5046447282" evidence="1">
    <location>
        <begin position="19"/>
        <end position="130"/>
    </location>
</feature>
<evidence type="ECO:0000313" key="3">
    <source>
        <dbReference type="EMBL" id="UWS33254.1"/>
    </source>
</evidence>
<evidence type="ECO:0000256" key="1">
    <source>
        <dbReference type="SAM" id="SignalP"/>
    </source>
</evidence>
<dbReference type="RefSeq" id="WP_012669430.1">
    <property type="nucleotide sequence ID" value="NZ_CP023567.1"/>
</dbReference>
<dbReference type="GeneID" id="92235641"/>